<evidence type="ECO:0000313" key="10">
    <source>
        <dbReference type="Proteomes" id="UP000095284"/>
    </source>
</evidence>
<evidence type="ECO:0000256" key="6">
    <source>
        <dbReference type="SAM" id="MobiDB-lite"/>
    </source>
</evidence>
<dbReference type="eggNOG" id="ENOG502SDU6">
    <property type="taxonomic scope" value="Eukaryota"/>
</dbReference>
<evidence type="ECO:0000256" key="7">
    <source>
        <dbReference type="SAM" id="Phobius"/>
    </source>
</evidence>
<dbReference type="GO" id="GO:0031410">
    <property type="term" value="C:cytoplasmic vesicle"/>
    <property type="evidence" value="ECO:0007669"/>
    <property type="project" value="UniProtKB-KW"/>
</dbReference>
<evidence type="ECO:0000256" key="3">
    <source>
        <dbReference type="ARBA" id="ARBA00022989"/>
    </source>
</evidence>
<accession>A0A1I7RZ23</accession>
<feature type="transmembrane region" description="Helical" evidence="7">
    <location>
        <begin position="123"/>
        <end position="145"/>
    </location>
</feature>
<reference evidence="12" key="1">
    <citation type="submission" date="2016-11" db="UniProtKB">
        <authorList>
            <consortium name="WormBaseParasite"/>
        </authorList>
    </citation>
    <scope>IDENTIFICATION</scope>
</reference>
<name>A0A1I7RZ23_BURXY</name>
<evidence type="ECO:0000313" key="8">
    <source>
        <dbReference type="EMBL" id="CAD5220653.1"/>
    </source>
</evidence>
<evidence type="ECO:0000313" key="9">
    <source>
        <dbReference type="EMBL" id="CAG9106933.1"/>
    </source>
</evidence>
<dbReference type="InterPro" id="IPR019013">
    <property type="entry name" value="Vma21"/>
</dbReference>
<gene>
    <name evidence="8" type="ORF">BXYJ_LOCUS6286</name>
</gene>
<feature type="transmembrane region" description="Helical" evidence="7">
    <location>
        <begin position="157"/>
        <end position="181"/>
    </location>
</feature>
<keyword evidence="2" id="KW-0256">Endoplasmic reticulum</keyword>
<keyword evidence="1 7" id="KW-0812">Transmembrane</keyword>
<evidence type="ECO:0000256" key="5">
    <source>
        <dbReference type="ARBA" id="ARBA00023329"/>
    </source>
</evidence>
<feature type="compositionally biased region" description="Low complexity" evidence="6">
    <location>
        <begin position="18"/>
        <end position="27"/>
    </location>
</feature>
<dbReference type="EMBL" id="CAJFCV020000003">
    <property type="protein sequence ID" value="CAG9106933.1"/>
    <property type="molecule type" value="Genomic_DNA"/>
</dbReference>
<dbReference type="Pfam" id="PF09446">
    <property type="entry name" value="VMA21"/>
    <property type="match status" value="1"/>
</dbReference>
<dbReference type="EMBL" id="CAJFDI010000003">
    <property type="protein sequence ID" value="CAD5220653.1"/>
    <property type="molecule type" value="Genomic_DNA"/>
</dbReference>
<dbReference type="Proteomes" id="UP000582659">
    <property type="component" value="Unassembled WGS sequence"/>
</dbReference>
<evidence type="ECO:0000256" key="4">
    <source>
        <dbReference type="ARBA" id="ARBA00023136"/>
    </source>
</evidence>
<keyword evidence="4 7" id="KW-0472">Membrane</keyword>
<feature type="region of interest" description="Disordered" evidence="6">
    <location>
        <begin position="1"/>
        <end position="91"/>
    </location>
</feature>
<evidence type="ECO:0000313" key="11">
    <source>
        <dbReference type="Proteomes" id="UP000659654"/>
    </source>
</evidence>
<sequence>MSTIEERRESDVSEPGSADATDTTNTDNDIEVIDLIEDSDDDEGTKKNMDQFGDRSRESDKGSTKSDNEDQEQEVEVEGELEEEVEEAGQETQELNGIFEGLSSDEQEEVFSSENRVSAYQNFILATFLMFTIPCGLMYASYKFLFLEHYHLPPDQAALYGGIVGIISVYVIIGIFIYIAYHEEKGIEQRIKAIKSR</sequence>
<feature type="compositionally biased region" description="Basic and acidic residues" evidence="6">
    <location>
        <begin position="44"/>
        <end position="68"/>
    </location>
</feature>
<dbReference type="GO" id="GO:0070072">
    <property type="term" value="P:vacuolar proton-transporting V-type ATPase complex assembly"/>
    <property type="evidence" value="ECO:0007669"/>
    <property type="project" value="InterPro"/>
</dbReference>
<evidence type="ECO:0000256" key="2">
    <source>
        <dbReference type="ARBA" id="ARBA00022824"/>
    </source>
</evidence>
<protein>
    <submittedName>
        <fullName evidence="8">(pine wood nematode) hypothetical protein</fullName>
    </submittedName>
</protein>
<keyword evidence="5" id="KW-0968">Cytoplasmic vesicle</keyword>
<dbReference type="AlphaFoldDB" id="A0A1I7RZ23"/>
<feature type="compositionally biased region" description="Acidic residues" evidence="6">
    <location>
        <begin position="28"/>
        <end position="43"/>
    </location>
</feature>
<evidence type="ECO:0000313" key="12">
    <source>
        <dbReference type="WBParaSite" id="BXY_0599100.1"/>
    </source>
</evidence>
<keyword evidence="3 7" id="KW-1133">Transmembrane helix</keyword>
<evidence type="ECO:0000256" key="1">
    <source>
        <dbReference type="ARBA" id="ARBA00022692"/>
    </source>
</evidence>
<dbReference type="PANTHER" id="PTHR31792:SF3">
    <property type="entry name" value="VACUOLAR ATPASE ASSEMBLY INTEGRAL MEMBRANE PROTEIN VMA21"/>
    <property type="match status" value="1"/>
</dbReference>
<organism evidence="10 12">
    <name type="scientific">Bursaphelenchus xylophilus</name>
    <name type="common">Pinewood nematode worm</name>
    <name type="synonym">Aphelenchoides xylophilus</name>
    <dbReference type="NCBI Taxonomy" id="6326"/>
    <lineage>
        <taxon>Eukaryota</taxon>
        <taxon>Metazoa</taxon>
        <taxon>Ecdysozoa</taxon>
        <taxon>Nematoda</taxon>
        <taxon>Chromadorea</taxon>
        <taxon>Rhabditida</taxon>
        <taxon>Tylenchina</taxon>
        <taxon>Tylenchomorpha</taxon>
        <taxon>Aphelenchoidea</taxon>
        <taxon>Aphelenchoididae</taxon>
        <taxon>Bursaphelenchus</taxon>
    </lineage>
</organism>
<dbReference type="WBParaSite" id="BXY_0599100.1">
    <property type="protein sequence ID" value="BXY_0599100.1"/>
    <property type="gene ID" value="BXY_0599100"/>
</dbReference>
<feature type="compositionally biased region" description="Basic and acidic residues" evidence="6">
    <location>
        <begin position="1"/>
        <end position="11"/>
    </location>
</feature>
<dbReference type="OrthoDB" id="5873452at2759"/>
<dbReference type="Proteomes" id="UP000659654">
    <property type="component" value="Unassembled WGS sequence"/>
</dbReference>
<feature type="compositionally biased region" description="Acidic residues" evidence="6">
    <location>
        <begin position="69"/>
        <end position="89"/>
    </location>
</feature>
<dbReference type="Proteomes" id="UP000095284">
    <property type="component" value="Unplaced"/>
</dbReference>
<keyword evidence="11" id="KW-1185">Reference proteome</keyword>
<proteinExistence type="predicted"/>
<dbReference type="PANTHER" id="PTHR31792">
    <property type="entry name" value="VACUOLAR ATPASE ASSEMBLY INTEGRAL MEMBRANE PROTEIN VMA21"/>
    <property type="match status" value="1"/>
</dbReference>
<dbReference type="GO" id="GO:0005789">
    <property type="term" value="C:endoplasmic reticulum membrane"/>
    <property type="evidence" value="ECO:0007669"/>
    <property type="project" value="TreeGrafter"/>
</dbReference>
<reference evidence="9" key="2">
    <citation type="submission" date="2020-08" db="EMBL/GenBank/DDBJ databases">
        <authorList>
            <person name="Kikuchi T."/>
        </authorList>
    </citation>
    <scope>NUCLEOTIDE SEQUENCE</scope>
    <source>
        <strain evidence="8">Ka4C1</strain>
    </source>
</reference>